<keyword evidence="8 10" id="KW-0472">Membrane</keyword>
<evidence type="ECO:0000256" key="6">
    <source>
        <dbReference type="ARBA" id="ARBA00022840"/>
    </source>
</evidence>
<dbReference type="SUPFAM" id="SSF90123">
    <property type="entry name" value="ABC transporter transmembrane region"/>
    <property type="match status" value="2"/>
</dbReference>
<feature type="region of interest" description="Disordered" evidence="9">
    <location>
        <begin position="596"/>
        <end position="617"/>
    </location>
</feature>
<gene>
    <name evidence="13" type="ORF">LY79DRAFT_682479</name>
</gene>
<name>A0AAD8PJJ8_9PEZI</name>
<organism evidence="13 14">
    <name type="scientific">Colletotrichum navitas</name>
    <dbReference type="NCBI Taxonomy" id="681940"/>
    <lineage>
        <taxon>Eukaryota</taxon>
        <taxon>Fungi</taxon>
        <taxon>Dikarya</taxon>
        <taxon>Ascomycota</taxon>
        <taxon>Pezizomycotina</taxon>
        <taxon>Sordariomycetes</taxon>
        <taxon>Hypocreomycetidae</taxon>
        <taxon>Glomerellales</taxon>
        <taxon>Glomerellaceae</taxon>
        <taxon>Colletotrichum</taxon>
        <taxon>Colletotrichum graminicola species complex</taxon>
    </lineage>
</organism>
<evidence type="ECO:0000259" key="12">
    <source>
        <dbReference type="PROSITE" id="PS50929"/>
    </source>
</evidence>
<keyword evidence="13" id="KW-0378">Hydrolase</keyword>
<dbReference type="PROSITE" id="PS50893">
    <property type="entry name" value="ABC_TRANSPORTER_2"/>
    <property type="match status" value="2"/>
</dbReference>
<dbReference type="SMART" id="SM00382">
    <property type="entry name" value="AAA"/>
    <property type="match status" value="2"/>
</dbReference>
<dbReference type="CDD" id="cd18580">
    <property type="entry name" value="ABC_6TM_ABCC_D2"/>
    <property type="match status" value="1"/>
</dbReference>
<dbReference type="Pfam" id="PF00664">
    <property type="entry name" value="ABC_membrane"/>
    <property type="match status" value="2"/>
</dbReference>
<dbReference type="PANTHER" id="PTHR24223">
    <property type="entry name" value="ATP-BINDING CASSETTE SUB-FAMILY C"/>
    <property type="match status" value="1"/>
</dbReference>
<feature type="domain" description="ABC transmembrane type-1" evidence="12">
    <location>
        <begin position="289"/>
        <end position="562"/>
    </location>
</feature>
<evidence type="ECO:0000313" key="14">
    <source>
        <dbReference type="Proteomes" id="UP001230504"/>
    </source>
</evidence>
<feature type="transmembrane region" description="Helical" evidence="10">
    <location>
        <begin position="426"/>
        <end position="447"/>
    </location>
</feature>
<keyword evidence="14" id="KW-1185">Reference proteome</keyword>
<reference evidence="13" key="1">
    <citation type="submission" date="2021-06" db="EMBL/GenBank/DDBJ databases">
        <title>Comparative genomics, transcriptomics and evolutionary studies reveal genomic signatures of adaptation to plant cell wall in hemibiotrophic fungi.</title>
        <authorList>
            <consortium name="DOE Joint Genome Institute"/>
            <person name="Baroncelli R."/>
            <person name="Diaz J.F."/>
            <person name="Benocci T."/>
            <person name="Peng M."/>
            <person name="Battaglia E."/>
            <person name="Haridas S."/>
            <person name="Andreopoulos W."/>
            <person name="Labutti K."/>
            <person name="Pangilinan J."/>
            <person name="Floch G.L."/>
            <person name="Makela M.R."/>
            <person name="Henrissat B."/>
            <person name="Grigoriev I.V."/>
            <person name="Crouch J.A."/>
            <person name="De Vries R.P."/>
            <person name="Sukno S.A."/>
            <person name="Thon M.R."/>
        </authorList>
    </citation>
    <scope>NUCLEOTIDE SEQUENCE</scope>
    <source>
        <strain evidence="13">CBS 125086</strain>
    </source>
</reference>
<dbReference type="GO" id="GO:0005524">
    <property type="term" value="F:ATP binding"/>
    <property type="evidence" value="ECO:0007669"/>
    <property type="project" value="UniProtKB-KW"/>
</dbReference>
<dbReference type="Gene3D" id="3.40.50.300">
    <property type="entry name" value="P-loop containing nucleotide triphosphate hydrolases"/>
    <property type="match status" value="2"/>
</dbReference>
<dbReference type="GO" id="GO:0016887">
    <property type="term" value="F:ATP hydrolysis activity"/>
    <property type="evidence" value="ECO:0007669"/>
    <property type="project" value="InterPro"/>
</dbReference>
<feature type="transmembrane region" description="Helical" evidence="10">
    <location>
        <begin position="88"/>
        <end position="110"/>
    </location>
</feature>
<comment type="caution">
    <text evidence="13">The sequence shown here is derived from an EMBL/GenBank/DDBJ whole genome shotgun (WGS) entry which is preliminary data.</text>
</comment>
<evidence type="ECO:0000256" key="8">
    <source>
        <dbReference type="ARBA" id="ARBA00023136"/>
    </source>
</evidence>
<evidence type="ECO:0000256" key="5">
    <source>
        <dbReference type="ARBA" id="ARBA00022741"/>
    </source>
</evidence>
<dbReference type="GO" id="GO:0140359">
    <property type="term" value="F:ABC-type transporter activity"/>
    <property type="evidence" value="ECO:0007669"/>
    <property type="project" value="InterPro"/>
</dbReference>
<keyword evidence="3" id="KW-1003">Cell membrane</keyword>
<keyword evidence="5" id="KW-0547">Nucleotide-binding</keyword>
<accession>A0AAD8PJJ8</accession>
<evidence type="ECO:0000313" key="13">
    <source>
        <dbReference type="EMBL" id="KAK1565906.1"/>
    </source>
</evidence>
<evidence type="ECO:0000256" key="7">
    <source>
        <dbReference type="ARBA" id="ARBA00022989"/>
    </source>
</evidence>
<keyword evidence="4 10" id="KW-0812">Transmembrane</keyword>
<feature type="domain" description="ABC transporter" evidence="11">
    <location>
        <begin position="624"/>
        <end position="861"/>
    </location>
</feature>
<dbReference type="PANTHER" id="PTHR24223:SF345">
    <property type="entry name" value="ABC MULTIDRUG TRANSPORTER (EUROFUNG)"/>
    <property type="match status" value="1"/>
</dbReference>
<feature type="transmembrane region" description="Helical" evidence="10">
    <location>
        <begin position="912"/>
        <end position="945"/>
    </location>
</feature>
<feature type="region of interest" description="Disordered" evidence="9">
    <location>
        <begin position="881"/>
        <end position="903"/>
    </location>
</feature>
<evidence type="ECO:0000256" key="9">
    <source>
        <dbReference type="SAM" id="MobiDB-lite"/>
    </source>
</evidence>
<evidence type="ECO:0000256" key="2">
    <source>
        <dbReference type="ARBA" id="ARBA00022448"/>
    </source>
</evidence>
<dbReference type="InterPro" id="IPR027417">
    <property type="entry name" value="P-loop_NTPase"/>
</dbReference>
<protein>
    <submittedName>
        <fullName evidence="13">P-loop containing nucleoside triphosphate hydrolase protein</fullName>
    </submittedName>
</protein>
<dbReference type="InterPro" id="IPR017871">
    <property type="entry name" value="ABC_transporter-like_CS"/>
</dbReference>
<dbReference type="InterPro" id="IPR044726">
    <property type="entry name" value="ABCC_6TM_D2"/>
</dbReference>
<keyword evidence="6" id="KW-0067">ATP-binding</keyword>
<evidence type="ECO:0000256" key="3">
    <source>
        <dbReference type="ARBA" id="ARBA00022475"/>
    </source>
</evidence>
<dbReference type="EMBL" id="JAHLJV010000178">
    <property type="protein sequence ID" value="KAK1565906.1"/>
    <property type="molecule type" value="Genomic_DNA"/>
</dbReference>
<feature type="transmembrane region" description="Helical" evidence="10">
    <location>
        <begin position="966"/>
        <end position="993"/>
    </location>
</feature>
<evidence type="ECO:0000256" key="4">
    <source>
        <dbReference type="ARBA" id="ARBA00022692"/>
    </source>
</evidence>
<dbReference type="PROSITE" id="PS00211">
    <property type="entry name" value="ABC_TRANSPORTER_1"/>
    <property type="match status" value="1"/>
</dbReference>
<dbReference type="PROSITE" id="PS50929">
    <property type="entry name" value="ABC_TM1F"/>
    <property type="match status" value="2"/>
</dbReference>
<feature type="transmembrane region" description="Helical" evidence="10">
    <location>
        <begin position="28"/>
        <end position="49"/>
    </location>
</feature>
<feature type="transmembrane region" description="Helical" evidence="10">
    <location>
        <begin position="1005"/>
        <end position="1029"/>
    </location>
</feature>
<dbReference type="InterPro" id="IPR003593">
    <property type="entry name" value="AAA+_ATPase"/>
</dbReference>
<dbReference type="InterPro" id="IPR036640">
    <property type="entry name" value="ABC1_TM_sf"/>
</dbReference>
<feature type="transmembrane region" description="Helical" evidence="10">
    <location>
        <begin position="285"/>
        <end position="306"/>
    </location>
</feature>
<dbReference type="InterPro" id="IPR003439">
    <property type="entry name" value="ABC_transporter-like_ATP-bd"/>
</dbReference>
<evidence type="ECO:0000256" key="10">
    <source>
        <dbReference type="SAM" id="Phobius"/>
    </source>
</evidence>
<sequence>MAGIQCLNDDRIGPVAANCRGGSDLTQFFEAVVLSIVPTGMYMLAGLFWCLTQTQRSATVNGSSFKTKTTCAGTTTCSRKIAHYAEQVPAIVASAALELAAAVLTSVLVLTRRRRRSGFISLSNLMGLYLAVTVLCDIVRCRTLWLLQQSDDGRLSAAAAATFTTSLVMKVPLLLFVSRANDADLDLRHQGPGGVPRSASSSPDTTAGIFSIGFFWWIKPLIRLGYRQVLTLDDLYALSPRLALSRLADGDEDGDYDSQDDAKSSSKSTLMLLVRATGWAGLYPVLPRLVLVACTVGQASLGRMILMSVSDPKNIYGSGIDPGARSGLVAATLLVHLCIALSSACYGYLHERALTLVRGYLIRRVYQHAARLSVTSEASKSASTLVSVDVETAYNGLRHAHELWAVPVQIAVAARLAYIELGPASLVAVAVIALVCAAVAAVSPLIAGRQRAWMTALQARVAATGTMMHAIKTLRMAAFSRRVAATLQRKRTHELRLGSYFRTAMSVSASVSQVPFLVAPVLAFAVNPRQINAATAFATLGYLSLMTQPVMTAIQVVPMVLATRVCLTRIKQFLAAATHVDRRVLRPILLHAPSSADMATTQGGDGDDNENGKWDGKPDQKLAIRIANASFGWSPDARPVLRNVNVDIPMSTVTAVIGPVGCGKSTLLQAILGEIPMRENEGVDRSVAVNASRVAYCAQSPVLTDGTVRDNIVGRASASELVDEVLYKQVLEATALVDDLTRLPRGDATPLGCHGESLSGGQQQRVAIARALYHTSDLFLADNPLCSLDRATGQLVLRRVFGPDGMLRRRRVTVVMVTDPESAARVADQLLDISPTGDNVQEEGGENIMSDDHGRAAESEIFEKETAIISKETVQIMADRVDTESQRDSSNPTKCQNPRMTGTKKASETSTWLYYFSSVGLASFVLFAVWVMAFGALVTYPTIWVQSWTSDMARSSPPGPRRSSGYYIGVYGALAVSCLVANLIMGLIVLVVFVRNAGRSLHEGALQAVMMAPTYFLAAADVGAVVTYFSQDLAILDGQLAGALVNLAATAAVIAGQGVLLAISSPWLAITFPFLLAVVYLIARVYVPAAARLRVLDLEAKGPLVAHVLASASSLSTHRAFGHVSREIRHAHALLAISQKPSYFLGMAQQWMILVNNLIVTALATGLTALAVSLRLGAGSVGVGLVTLISLSRNLSDALRAYTMVEIALGAVARLMAFAQETPREKTGKVAASAEAWPAAGLISIDGVSAGYGDLDDPDYSTVLHNITLVVTPGEKVAIYGRTGSGKSSLILMVLGMLEPLRSCTRSVRIDQVVTADLDPALLRERIIAMPQNTVFLPDGATVRDNVNPLGCASTQDCRHALDAVGLLPKLSNLDAVLDPRTFSEGQRQLFGLARCVARRRARLRQGAEGGLLLLDEVTAHVDCETSAMMNEIVAREFAKYTVLAVTHQLLDATLFPRAVVMDAGRVVEDGRTRELLLDETSHLSTLHRQLDI</sequence>
<dbReference type="Gene3D" id="1.20.1560.10">
    <property type="entry name" value="ABC transporter type 1, transmembrane domain"/>
    <property type="match status" value="2"/>
</dbReference>
<keyword evidence="2" id="KW-0813">Transport</keyword>
<keyword evidence="7 10" id="KW-1133">Transmembrane helix</keyword>
<feature type="compositionally biased region" description="Polar residues" evidence="9">
    <location>
        <begin position="888"/>
        <end position="900"/>
    </location>
</feature>
<proteinExistence type="predicted"/>
<feature type="transmembrane region" description="Helical" evidence="10">
    <location>
        <begin position="1067"/>
        <end position="1087"/>
    </location>
</feature>
<evidence type="ECO:0000259" key="11">
    <source>
        <dbReference type="PROSITE" id="PS50893"/>
    </source>
</evidence>
<feature type="transmembrane region" description="Helical" evidence="10">
    <location>
        <begin position="122"/>
        <end position="145"/>
    </location>
</feature>
<dbReference type="GO" id="GO:0005886">
    <property type="term" value="C:plasma membrane"/>
    <property type="evidence" value="ECO:0007669"/>
    <property type="project" value="UniProtKB-SubCell"/>
</dbReference>
<feature type="transmembrane region" description="Helical" evidence="10">
    <location>
        <begin position="327"/>
        <end position="349"/>
    </location>
</feature>
<feature type="transmembrane region" description="Helical" evidence="10">
    <location>
        <begin position="1041"/>
        <end position="1061"/>
    </location>
</feature>
<dbReference type="GeneID" id="85448828"/>
<feature type="domain" description="ABC transmembrane type-1" evidence="12">
    <location>
        <begin position="925"/>
        <end position="1206"/>
    </location>
</feature>
<dbReference type="RefSeq" id="XP_060407157.1">
    <property type="nucleotide sequence ID" value="XM_060564588.1"/>
</dbReference>
<feature type="domain" description="ABC transporter" evidence="11">
    <location>
        <begin position="1243"/>
        <end position="1489"/>
    </location>
</feature>
<evidence type="ECO:0000256" key="1">
    <source>
        <dbReference type="ARBA" id="ARBA00004651"/>
    </source>
</evidence>
<feature type="transmembrane region" description="Helical" evidence="10">
    <location>
        <begin position="1154"/>
        <end position="1178"/>
    </location>
</feature>
<dbReference type="Pfam" id="PF00005">
    <property type="entry name" value="ABC_tran"/>
    <property type="match status" value="2"/>
</dbReference>
<dbReference type="InterPro" id="IPR050173">
    <property type="entry name" value="ABC_transporter_C-like"/>
</dbReference>
<comment type="subcellular location">
    <subcellularLocation>
        <location evidence="1">Cell membrane</location>
        <topology evidence="1">Multi-pass membrane protein</topology>
    </subcellularLocation>
</comment>
<feature type="transmembrane region" description="Helical" evidence="10">
    <location>
        <begin position="157"/>
        <end position="177"/>
    </location>
</feature>
<dbReference type="Proteomes" id="UP001230504">
    <property type="component" value="Unassembled WGS sequence"/>
</dbReference>
<dbReference type="SUPFAM" id="SSF52540">
    <property type="entry name" value="P-loop containing nucleoside triphosphate hydrolases"/>
    <property type="match status" value="2"/>
</dbReference>
<dbReference type="InterPro" id="IPR011527">
    <property type="entry name" value="ABC1_TM_dom"/>
</dbReference>